<evidence type="ECO:0000313" key="3">
    <source>
        <dbReference type="Proteomes" id="UP001273531"/>
    </source>
</evidence>
<organism evidence="2 3">
    <name type="scientific">Sphingomonas agrestis</name>
    <dbReference type="NCBI Taxonomy" id="3080540"/>
    <lineage>
        <taxon>Bacteria</taxon>
        <taxon>Pseudomonadati</taxon>
        <taxon>Pseudomonadota</taxon>
        <taxon>Alphaproteobacteria</taxon>
        <taxon>Sphingomonadales</taxon>
        <taxon>Sphingomonadaceae</taxon>
        <taxon>Sphingomonas</taxon>
    </lineage>
</organism>
<protein>
    <recommendedName>
        <fullName evidence="4">HIG1 domain-containing protein</fullName>
    </recommendedName>
</protein>
<sequence length="69" mass="7984">MWDFFETMQQQLWGGAVAAVFVALVSGFGEYRRKRRRHLDRVGFMPWMLLQVLAMLLALALASIALNQR</sequence>
<keyword evidence="1" id="KW-0472">Membrane</keyword>
<keyword evidence="1" id="KW-1133">Transmembrane helix</keyword>
<dbReference type="RefSeq" id="WP_317228471.1">
    <property type="nucleotide sequence ID" value="NZ_JAWJEJ010000002.1"/>
</dbReference>
<feature type="transmembrane region" description="Helical" evidence="1">
    <location>
        <begin position="12"/>
        <end position="31"/>
    </location>
</feature>
<reference evidence="2 3" key="1">
    <citation type="submission" date="2023-10" db="EMBL/GenBank/DDBJ databases">
        <title>Sphingomonas sp. HF-S4 16S ribosomal RNA gene Genome sequencing and assembly.</title>
        <authorList>
            <person name="Lee H."/>
        </authorList>
    </citation>
    <scope>NUCLEOTIDE SEQUENCE [LARGE SCALE GENOMIC DNA]</scope>
    <source>
        <strain evidence="2 3">HF-S4</strain>
    </source>
</reference>
<accession>A0ABU3YDS5</accession>
<gene>
    <name evidence="2" type="ORF">RZN05_20175</name>
</gene>
<comment type="caution">
    <text evidence="2">The sequence shown here is derived from an EMBL/GenBank/DDBJ whole genome shotgun (WGS) entry which is preliminary data.</text>
</comment>
<keyword evidence="3" id="KW-1185">Reference proteome</keyword>
<keyword evidence="1" id="KW-0812">Transmembrane</keyword>
<proteinExistence type="predicted"/>
<name>A0ABU3YDS5_9SPHN</name>
<dbReference type="EMBL" id="JAWJEJ010000002">
    <property type="protein sequence ID" value="MDV3459322.1"/>
    <property type="molecule type" value="Genomic_DNA"/>
</dbReference>
<dbReference type="Proteomes" id="UP001273531">
    <property type="component" value="Unassembled WGS sequence"/>
</dbReference>
<evidence type="ECO:0008006" key="4">
    <source>
        <dbReference type="Google" id="ProtNLM"/>
    </source>
</evidence>
<feature type="transmembrane region" description="Helical" evidence="1">
    <location>
        <begin position="43"/>
        <end position="66"/>
    </location>
</feature>
<evidence type="ECO:0000256" key="1">
    <source>
        <dbReference type="SAM" id="Phobius"/>
    </source>
</evidence>
<evidence type="ECO:0000313" key="2">
    <source>
        <dbReference type="EMBL" id="MDV3459322.1"/>
    </source>
</evidence>